<keyword evidence="3" id="KW-0378">Hydrolase</keyword>
<proteinExistence type="predicted"/>
<accession>A0A4R5TPL3</accession>
<organism evidence="3 4">
    <name type="scientific">Luteimonas aestuarii</name>
    <dbReference type="NCBI Taxonomy" id="453837"/>
    <lineage>
        <taxon>Bacteria</taxon>
        <taxon>Pseudomonadati</taxon>
        <taxon>Pseudomonadota</taxon>
        <taxon>Gammaproteobacteria</taxon>
        <taxon>Lysobacterales</taxon>
        <taxon>Lysobacteraceae</taxon>
        <taxon>Luteimonas</taxon>
    </lineage>
</organism>
<comment type="caution">
    <text evidence="3">The sequence shown here is derived from an EMBL/GenBank/DDBJ whole genome shotgun (WGS) entry which is preliminary data.</text>
</comment>
<dbReference type="InterPro" id="IPR012338">
    <property type="entry name" value="Beta-lactam/transpept-like"/>
</dbReference>
<sequence length="419" mass="44377">MNLHRDVWRGGLLALCIAVSPVTAAPGHAPLPHPGSPLFDARAWLQHEVLAAGYPGARLLVVQDGAAVVDETVGYADLARTQPLAPDAIYRIYSMTKPVVSAAALRLVGEGHATLDDPLALHLPQFAGQQVLEAGGQPRMPVRAVTIRHLLTHTAGFPVAGDGEAMRLRESAGPEQATSLAEYVDRLRGVPLARDPGSRFTYDSMATEVLGRLVEVWSGQSLEDYLGDAFFAPLAMVDTGFEVPVAQRHRIVELGVMGDSGALVPADEAHVRDPGTRIRAYTGAAGGLYSTASDYLAFARMLLARGEAGGRTFVQADLVDGMFRDQLAAMALERPFVDDSPGRGFGLGLSVLVDPAALGRAGRAGQAGWSGAASTYFVIDPATRTVALLMLQHLPNGRADDLPRVATAFYNHVQQAVAP</sequence>
<evidence type="ECO:0000259" key="2">
    <source>
        <dbReference type="Pfam" id="PF00144"/>
    </source>
</evidence>
<name>A0A4R5TPL3_9GAMM</name>
<evidence type="ECO:0000256" key="1">
    <source>
        <dbReference type="SAM" id="SignalP"/>
    </source>
</evidence>
<dbReference type="Gene3D" id="3.40.710.10">
    <property type="entry name" value="DD-peptidase/beta-lactamase superfamily"/>
    <property type="match status" value="1"/>
</dbReference>
<feature type="signal peptide" evidence="1">
    <location>
        <begin position="1"/>
        <end position="24"/>
    </location>
</feature>
<dbReference type="InterPro" id="IPR001466">
    <property type="entry name" value="Beta-lactam-related"/>
</dbReference>
<dbReference type="InterPro" id="IPR050789">
    <property type="entry name" value="Diverse_Enzym_Activities"/>
</dbReference>
<feature type="chain" id="PRO_5020340915" evidence="1">
    <location>
        <begin position="25"/>
        <end position="419"/>
    </location>
</feature>
<feature type="domain" description="Beta-lactamase-related" evidence="2">
    <location>
        <begin position="49"/>
        <end position="401"/>
    </location>
</feature>
<gene>
    <name evidence="3" type="ORF">E2F46_11990</name>
</gene>
<dbReference type="PANTHER" id="PTHR43283:SF3">
    <property type="entry name" value="BETA-LACTAMASE FAMILY PROTEIN (AFU_ORTHOLOGUE AFUA_5G07500)"/>
    <property type="match status" value="1"/>
</dbReference>
<dbReference type="AlphaFoldDB" id="A0A4R5TPL3"/>
<reference evidence="3 4" key="1">
    <citation type="submission" date="2019-03" db="EMBL/GenBank/DDBJ databases">
        <title>Luteimonas zhaokaii sp.nov., isolated from the rectal contents of Plateau pika in Yushu, Qinghai Province, China.</title>
        <authorList>
            <person name="Zhang G."/>
        </authorList>
    </citation>
    <scope>NUCLEOTIDE SEQUENCE [LARGE SCALE GENOMIC DNA]</scope>
    <source>
        <strain evidence="3 4">B9</strain>
    </source>
</reference>
<dbReference type="PANTHER" id="PTHR43283">
    <property type="entry name" value="BETA-LACTAMASE-RELATED"/>
    <property type="match status" value="1"/>
</dbReference>
<protein>
    <submittedName>
        <fullName evidence="3">Class A beta-lactamase-related serine hydrolase</fullName>
    </submittedName>
</protein>
<dbReference type="OrthoDB" id="119951at2"/>
<dbReference type="SUPFAM" id="SSF56601">
    <property type="entry name" value="beta-lactamase/transpeptidase-like"/>
    <property type="match status" value="1"/>
</dbReference>
<evidence type="ECO:0000313" key="3">
    <source>
        <dbReference type="EMBL" id="TDK23081.1"/>
    </source>
</evidence>
<evidence type="ECO:0000313" key="4">
    <source>
        <dbReference type="Proteomes" id="UP000294796"/>
    </source>
</evidence>
<dbReference type="Proteomes" id="UP000294796">
    <property type="component" value="Unassembled WGS sequence"/>
</dbReference>
<keyword evidence="1" id="KW-0732">Signal</keyword>
<keyword evidence="4" id="KW-1185">Reference proteome</keyword>
<dbReference type="GO" id="GO:0016787">
    <property type="term" value="F:hydrolase activity"/>
    <property type="evidence" value="ECO:0007669"/>
    <property type="project" value="UniProtKB-KW"/>
</dbReference>
<dbReference type="Pfam" id="PF00144">
    <property type="entry name" value="Beta-lactamase"/>
    <property type="match status" value="1"/>
</dbReference>
<dbReference type="EMBL" id="SMTF01000010">
    <property type="protein sequence ID" value="TDK23081.1"/>
    <property type="molecule type" value="Genomic_DNA"/>
</dbReference>